<dbReference type="GO" id="GO:0022857">
    <property type="term" value="F:transmembrane transporter activity"/>
    <property type="evidence" value="ECO:0007669"/>
    <property type="project" value="InterPro"/>
</dbReference>
<accession>A0A7V0QSS5</accession>
<dbReference type="GO" id="GO:0005886">
    <property type="term" value="C:plasma membrane"/>
    <property type="evidence" value="ECO:0007669"/>
    <property type="project" value="UniProtKB-SubCell"/>
</dbReference>
<comment type="caution">
    <text evidence="9">The sequence shown here is derived from an EMBL/GenBank/DDBJ whole genome shotgun (WGS) entry which is preliminary data.</text>
</comment>
<gene>
    <name evidence="9" type="ORF">ENG47_07150</name>
</gene>
<dbReference type="GO" id="GO:0015031">
    <property type="term" value="P:protein transport"/>
    <property type="evidence" value="ECO:0007669"/>
    <property type="project" value="UniProtKB-KW"/>
</dbReference>
<keyword evidence="4 7" id="KW-0812">Transmembrane</keyword>
<dbReference type="InterPro" id="IPR003400">
    <property type="entry name" value="ExbD"/>
</dbReference>
<protein>
    <submittedName>
        <fullName evidence="9">Biopolymer transporter ExbD</fullName>
    </submittedName>
</protein>
<evidence type="ECO:0000313" key="9">
    <source>
        <dbReference type="EMBL" id="HDN85512.1"/>
    </source>
</evidence>
<reference evidence="9" key="1">
    <citation type="journal article" date="2020" name="mSystems">
        <title>Genome- and Community-Level Interaction Insights into Carbon Utilization and Element Cycling Functions of Hydrothermarchaeota in Hydrothermal Sediment.</title>
        <authorList>
            <person name="Zhou Z."/>
            <person name="Liu Y."/>
            <person name="Xu W."/>
            <person name="Pan J."/>
            <person name="Luo Z.H."/>
            <person name="Li M."/>
        </authorList>
    </citation>
    <scope>NUCLEOTIDE SEQUENCE [LARGE SCALE GENOMIC DNA]</scope>
    <source>
        <strain evidence="9">HyVt-219</strain>
    </source>
</reference>
<evidence type="ECO:0000256" key="4">
    <source>
        <dbReference type="ARBA" id="ARBA00022692"/>
    </source>
</evidence>
<keyword evidence="7" id="KW-0813">Transport</keyword>
<evidence type="ECO:0000256" key="2">
    <source>
        <dbReference type="ARBA" id="ARBA00005811"/>
    </source>
</evidence>
<keyword evidence="5 8" id="KW-1133">Transmembrane helix</keyword>
<feature type="transmembrane region" description="Helical" evidence="8">
    <location>
        <begin position="20"/>
        <end position="47"/>
    </location>
</feature>
<evidence type="ECO:0000256" key="1">
    <source>
        <dbReference type="ARBA" id="ARBA00004162"/>
    </source>
</evidence>
<dbReference type="Gene3D" id="3.30.420.270">
    <property type="match status" value="1"/>
</dbReference>
<keyword evidence="7" id="KW-0653">Protein transport</keyword>
<dbReference type="PANTHER" id="PTHR30558:SF3">
    <property type="entry name" value="BIOPOLYMER TRANSPORT PROTEIN EXBD-RELATED"/>
    <property type="match status" value="1"/>
</dbReference>
<evidence type="ECO:0000256" key="8">
    <source>
        <dbReference type="SAM" id="Phobius"/>
    </source>
</evidence>
<comment type="similarity">
    <text evidence="2 7">Belongs to the ExbD/TolR family.</text>
</comment>
<evidence type="ECO:0000256" key="6">
    <source>
        <dbReference type="ARBA" id="ARBA00023136"/>
    </source>
</evidence>
<keyword evidence="3" id="KW-1003">Cell membrane</keyword>
<dbReference type="AlphaFoldDB" id="A0A7V0QSS5"/>
<dbReference type="PANTHER" id="PTHR30558">
    <property type="entry name" value="EXBD MEMBRANE COMPONENT OF PMF-DRIVEN MACROMOLECULE IMPORT SYSTEM"/>
    <property type="match status" value="1"/>
</dbReference>
<dbReference type="Proteomes" id="UP000885660">
    <property type="component" value="Unassembled WGS sequence"/>
</dbReference>
<comment type="subcellular location">
    <subcellularLocation>
        <location evidence="1">Cell membrane</location>
        <topology evidence="1">Single-pass membrane protein</topology>
    </subcellularLocation>
    <subcellularLocation>
        <location evidence="7">Cell membrane</location>
        <topology evidence="7">Single-pass type II membrane protein</topology>
    </subcellularLocation>
</comment>
<evidence type="ECO:0000256" key="3">
    <source>
        <dbReference type="ARBA" id="ARBA00022475"/>
    </source>
</evidence>
<proteinExistence type="inferred from homology"/>
<evidence type="ECO:0000256" key="5">
    <source>
        <dbReference type="ARBA" id="ARBA00022989"/>
    </source>
</evidence>
<dbReference type="EMBL" id="DRBC01000434">
    <property type="protein sequence ID" value="HDN85512.1"/>
    <property type="molecule type" value="Genomic_DNA"/>
</dbReference>
<dbReference type="Pfam" id="PF02472">
    <property type="entry name" value="ExbD"/>
    <property type="match status" value="1"/>
</dbReference>
<organism evidence="9">
    <name type="scientific">Aerophobetes bacterium</name>
    <dbReference type="NCBI Taxonomy" id="2030807"/>
    <lineage>
        <taxon>Bacteria</taxon>
        <taxon>Candidatus Aerophobota</taxon>
    </lineage>
</organism>
<keyword evidence="6 8" id="KW-0472">Membrane</keyword>
<sequence>MFSLESNLKFNRPRSRSEEVFINLTPLIDVVFLLLIFFMVSTTFATIKYGIKVNLPRTITPQEKVKENIVISITKDGHIYLGKVWIKREDRLVSLLRKQIKKRGGMVVINADKDVKHGRVVRVMDLARMAGATRLGILTFPEKEKK</sequence>
<evidence type="ECO:0000256" key="7">
    <source>
        <dbReference type="RuleBase" id="RU003879"/>
    </source>
</evidence>
<name>A0A7V0QSS5_UNCAE</name>